<dbReference type="GO" id="GO:0004806">
    <property type="term" value="F:triacylglycerol lipase activity"/>
    <property type="evidence" value="ECO:0007669"/>
    <property type="project" value="TreeGrafter"/>
</dbReference>
<dbReference type="PANTHER" id="PTHR48081:SF30">
    <property type="entry name" value="ACETYL-HYDROLASE LIPR-RELATED"/>
    <property type="match status" value="1"/>
</dbReference>
<accession>A0A432LQ40</accession>
<dbReference type="SUPFAM" id="SSF53474">
    <property type="entry name" value="alpha/beta-Hydrolases"/>
    <property type="match status" value="1"/>
</dbReference>
<dbReference type="InterPro" id="IPR013094">
    <property type="entry name" value="AB_hydrolase_3"/>
</dbReference>
<dbReference type="EMBL" id="RYZR01000007">
    <property type="protein sequence ID" value="RUL62191.1"/>
    <property type="molecule type" value="Genomic_DNA"/>
</dbReference>
<dbReference type="AlphaFoldDB" id="A0A432LQ40"/>
<comment type="caution">
    <text evidence="4">The sequence shown here is derived from an EMBL/GenBank/DDBJ whole genome shotgun (WGS) entry which is preliminary data.</text>
</comment>
<dbReference type="InterPro" id="IPR050300">
    <property type="entry name" value="GDXG_lipolytic_enzyme"/>
</dbReference>
<gene>
    <name evidence="4" type="ORF">EKH79_14970</name>
</gene>
<evidence type="ECO:0000256" key="1">
    <source>
        <dbReference type="ARBA" id="ARBA00010515"/>
    </source>
</evidence>
<proteinExistence type="inferred from homology"/>
<dbReference type="PANTHER" id="PTHR48081">
    <property type="entry name" value="AB HYDROLASE SUPERFAMILY PROTEIN C4A8.06C"/>
    <property type="match status" value="1"/>
</dbReference>
<dbReference type="InterPro" id="IPR029058">
    <property type="entry name" value="AB_hydrolase_fold"/>
</dbReference>
<dbReference type="RefSeq" id="WP_126674635.1">
    <property type="nucleotide sequence ID" value="NZ_RYZR01000007.1"/>
</dbReference>
<keyword evidence="5" id="KW-1185">Reference proteome</keyword>
<evidence type="ECO:0000313" key="4">
    <source>
        <dbReference type="EMBL" id="RUL62191.1"/>
    </source>
</evidence>
<dbReference type="Proteomes" id="UP000267077">
    <property type="component" value="Unassembled WGS sequence"/>
</dbReference>
<reference evidence="4 5" key="1">
    <citation type="submission" date="2018-12" db="EMBL/GenBank/DDBJ databases">
        <title>Dyella dinghuensis sp. nov. DHOA06 and Dyella choica sp. nov. 4M-K27, isolated from forest soil.</title>
        <authorList>
            <person name="Qiu L.-H."/>
            <person name="Gao Z.-H."/>
        </authorList>
    </citation>
    <scope>NUCLEOTIDE SEQUENCE [LARGE SCALE GENOMIC DNA]</scope>
    <source>
        <strain evidence="4 5">DHOA06</strain>
    </source>
</reference>
<dbReference type="OrthoDB" id="9806180at2"/>
<name>A0A432LQ40_9GAMM</name>
<organism evidence="4 5">
    <name type="scientific">Dyella dinghuensis</name>
    <dbReference type="NCBI Taxonomy" id="1920169"/>
    <lineage>
        <taxon>Bacteria</taxon>
        <taxon>Pseudomonadati</taxon>
        <taxon>Pseudomonadota</taxon>
        <taxon>Gammaproteobacteria</taxon>
        <taxon>Lysobacterales</taxon>
        <taxon>Rhodanobacteraceae</taxon>
        <taxon>Dyella</taxon>
    </lineage>
</organism>
<dbReference type="Gene3D" id="3.40.50.1820">
    <property type="entry name" value="alpha/beta hydrolase"/>
    <property type="match status" value="1"/>
</dbReference>
<dbReference type="Pfam" id="PF07859">
    <property type="entry name" value="Abhydrolase_3"/>
    <property type="match status" value="1"/>
</dbReference>
<evidence type="ECO:0000313" key="5">
    <source>
        <dbReference type="Proteomes" id="UP000267077"/>
    </source>
</evidence>
<evidence type="ECO:0000259" key="3">
    <source>
        <dbReference type="Pfam" id="PF07859"/>
    </source>
</evidence>
<sequence>MQNAPANAAVAEDFIRTHPLSPEDAQTTKFMQDMSAGMKGKLRGIEARGPFDGIMEHVMPPEDVIFEAGAVGGISGLWVRPKHFRADEAILHLHGGWFHWGTSQAFRHLVGHIAKQANAQAFIPDYRLAPEHPFPAAVNDVEASYRGLEKEGIRSVAVTGDSAGGNLALVLSSLVATQAIAIDMKLVAASVLSPVTDLTLSGGSYATRADADPYFIVSQVTELVRSYLAGTEPNHPLASPLFNHQLANLPPLRVHVGDDEVLLDDSRRYVEQAVAAGADAKLDIWMGMPHGFPGAVGKLNAASLALKSIGGFVDEKLSASRTVV</sequence>
<evidence type="ECO:0000256" key="2">
    <source>
        <dbReference type="ARBA" id="ARBA00022801"/>
    </source>
</evidence>
<keyword evidence="2 4" id="KW-0378">Hydrolase</keyword>
<comment type="similarity">
    <text evidence="1">Belongs to the 'GDXG' lipolytic enzyme family.</text>
</comment>
<feature type="domain" description="Alpha/beta hydrolase fold-3" evidence="3">
    <location>
        <begin position="90"/>
        <end position="292"/>
    </location>
</feature>
<protein>
    <submittedName>
        <fullName evidence="4">Alpha/beta hydrolase</fullName>
    </submittedName>
</protein>